<accession>A0A9D3XU16</accession>
<evidence type="ECO:0000313" key="1">
    <source>
        <dbReference type="EMBL" id="KAH1186108.1"/>
    </source>
</evidence>
<comment type="caution">
    <text evidence="1">The sequence shown here is derived from an EMBL/GenBank/DDBJ whole genome shotgun (WGS) entry which is preliminary data.</text>
</comment>
<keyword evidence="2" id="KW-1185">Reference proteome</keyword>
<proteinExistence type="predicted"/>
<reference evidence="1" key="1">
    <citation type="submission" date="2021-09" db="EMBL/GenBank/DDBJ databases">
        <title>The genome of Mauremys mutica provides insights into the evolution of semi-aquatic lifestyle.</title>
        <authorList>
            <person name="Gong S."/>
            <person name="Gao Y."/>
        </authorList>
    </citation>
    <scope>NUCLEOTIDE SEQUENCE</scope>
    <source>
        <strain evidence="1">MM-2020</strain>
        <tissue evidence="1">Muscle</tissue>
    </source>
</reference>
<sequence length="108" mass="11692">MGVRQTAGWRCSRELLGIDKLPLRKKGGRLGNENAVNVASLYTIKECFQLKKKKKSEIQNPVIHSGGGLVGDIPRCVLSALTPQLKGEEVEVDSETLISPKCSLGFGV</sequence>
<evidence type="ECO:0000313" key="2">
    <source>
        <dbReference type="Proteomes" id="UP000827986"/>
    </source>
</evidence>
<name>A0A9D3XU16_9SAUR</name>
<dbReference type="Proteomes" id="UP000827986">
    <property type="component" value="Unassembled WGS sequence"/>
</dbReference>
<organism evidence="1 2">
    <name type="scientific">Mauremys mutica</name>
    <name type="common">yellowpond turtle</name>
    <dbReference type="NCBI Taxonomy" id="74926"/>
    <lineage>
        <taxon>Eukaryota</taxon>
        <taxon>Metazoa</taxon>
        <taxon>Chordata</taxon>
        <taxon>Craniata</taxon>
        <taxon>Vertebrata</taxon>
        <taxon>Euteleostomi</taxon>
        <taxon>Archelosauria</taxon>
        <taxon>Testudinata</taxon>
        <taxon>Testudines</taxon>
        <taxon>Cryptodira</taxon>
        <taxon>Durocryptodira</taxon>
        <taxon>Testudinoidea</taxon>
        <taxon>Geoemydidae</taxon>
        <taxon>Geoemydinae</taxon>
        <taxon>Mauremys</taxon>
    </lineage>
</organism>
<dbReference type="AlphaFoldDB" id="A0A9D3XU16"/>
<gene>
    <name evidence="1" type="ORF">KIL84_018857</name>
</gene>
<protein>
    <submittedName>
        <fullName evidence="1">Uncharacterized protein</fullName>
    </submittedName>
</protein>
<dbReference type="EMBL" id="JAHDVG010000463">
    <property type="protein sequence ID" value="KAH1186108.1"/>
    <property type="molecule type" value="Genomic_DNA"/>
</dbReference>